<dbReference type="OrthoDB" id="3548913at2759"/>
<feature type="region of interest" description="Disordered" evidence="1">
    <location>
        <begin position="106"/>
        <end position="135"/>
    </location>
</feature>
<comment type="caution">
    <text evidence="2">The sequence shown here is derived from an EMBL/GenBank/DDBJ whole genome shotgun (WGS) entry which is preliminary data.</text>
</comment>
<feature type="compositionally biased region" description="Low complexity" evidence="1">
    <location>
        <begin position="111"/>
        <end position="135"/>
    </location>
</feature>
<feature type="compositionally biased region" description="Low complexity" evidence="1">
    <location>
        <begin position="184"/>
        <end position="205"/>
    </location>
</feature>
<dbReference type="AlphaFoldDB" id="A0A9P6Q1Q8"/>
<proteinExistence type="predicted"/>
<dbReference type="EMBL" id="JAAAJB010000377">
    <property type="protein sequence ID" value="KAG0257068.1"/>
    <property type="molecule type" value="Genomic_DNA"/>
</dbReference>
<accession>A0A9P6Q1Q8</accession>
<organism evidence="2 3">
    <name type="scientific">Actinomortierella ambigua</name>
    <dbReference type="NCBI Taxonomy" id="1343610"/>
    <lineage>
        <taxon>Eukaryota</taxon>
        <taxon>Fungi</taxon>
        <taxon>Fungi incertae sedis</taxon>
        <taxon>Mucoromycota</taxon>
        <taxon>Mortierellomycotina</taxon>
        <taxon>Mortierellomycetes</taxon>
        <taxon>Mortierellales</taxon>
        <taxon>Mortierellaceae</taxon>
        <taxon>Actinomortierella</taxon>
    </lineage>
</organism>
<feature type="region of interest" description="Disordered" evidence="1">
    <location>
        <begin position="175"/>
        <end position="205"/>
    </location>
</feature>
<gene>
    <name evidence="2" type="ORF">DFQ27_005310</name>
</gene>
<evidence type="ECO:0000313" key="2">
    <source>
        <dbReference type="EMBL" id="KAG0257068.1"/>
    </source>
</evidence>
<evidence type="ECO:0000313" key="3">
    <source>
        <dbReference type="Proteomes" id="UP000807716"/>
    </source>
</evidence>
<dbReference type="Proteomes" id="UP000807716">
    <property type="component" value="Unassembled WGS sequence"/>
</dbReference>
<name>A0A9P6Q1Q8_9FUNG</name>
<evidence type="ECO:0000256" key="1">
    <source>
        <dbReference type="SAM" id="MobiDB-lite"/>
    </source>
</evidence>
<keyword evidence="3" id="KW-1185">Reference proteome</keyword>
<protein>
    <submittedName>
        <fullName evidence="2">Uncharacterized protein</fullName>
    </submittedName>
</protein>
<reference evidence="2" key="1">
    <citation type="journal article" date="2020" name="Fungal Divers.">
        <title>Resolving the Mortierellaceae phylogeny through synthesis of multi-gene phylogenetics and phylogenomics.</title>
        <authorList>
            <person name="Vandepol N."/>
            <person name="Liber J."/>
            <person name="Desiro A."/>
            <person name="Na H."/>
            <person name="Kennedy M."/>
            <person name="Barry K."/>
            <person name="Grigoriev I.V."/>
            <person name="Miller A.N."/>
            <person name="O'Donnell K."/>
            <person name="Stajich J.E."/>
            <person name="Bonito G."/>
        </authorList>
    </citation>
    <scope>NUCLEOTIDE SEQUENCE</scope>
    <source>
        <strain evidence="2">BC1065</strain>
    </source>
</reference>
<sequence>MGLSLATRLLRGLDSAHEQVHEAFKNKQRPDQRHAFVSVFNQAYEDAERTLHRAFGAPQPRPSFLDRMKQASSKAILDFVHCLRTEPKVLARAFANLQAQELDHLTVPERPMSTSQSAAASTGTPTGSSMASSTSKIGQATLSRGFSGASAKPSSARERSNSLFLHGSLGSQSPVFGSAKHSHGSSGSTQSRSQTGAQGASAVSGSGPDYTIPNFMNNQDVVHIVLENLFGPSSFESETRLRRDLVATIIAELLAERKGERLIGEFLERYLTLADWQHSSRAKTEFEATILGIVHRGEKALDGYSDQELNVEMATSTLPATKASLAFVAAHQSGTADSASTTLRMDDSFSRKIGEPLARKENLPPMLPRLTTRQSKVEEFFTEACIEILGCLQENFPPSLLQLIHAIFERVDDDKHAYATLVIVIKFVFYRFMNKCIAYPEVGAQLSYLTSFVDKMLVLWNLY</sequence>